<organism evidence="1 2">
    <name type="scientific">Pseudomonas syringae pv. viburni</name>
    <dbReference type="NCBI Taxonomy" id="251703"/>
    <lineage>
        <taxon>Bacteria</taxon>
        <taxon>Pseudomonadati</taxon>
        <taxon>Pseudomonadota</taxon>
        <taxon>Gammaproteobacteria</taxon>
        <taxon>Pseudomonadales</taxon>
        <taxon>Pseudomonadaceae</taxon>
        <taxon>Pseudomonas</taxon>
    </lineage>
</organism>
<accession>A0A0Q0FD26</accession>
<gene>
    <name evidence="1" type="ORF">ALO40_200151</name>
</gene>
<dbReference type="RefSeq" id="WP_052821560.1">
    <property type="nucleotide sequence ID" value="NZ_JYHK01000077.1"/>
</dbReference>
<sequence length="608" mass="68482">MAAVVDSTAVESQPQVHEPDIEIGQTGQVGKRKCRLSREYKVDLFGIDLSVQSIAFQEQDKVVSACASTAIWSSLHALKWRDVRAIHSCSEITLNAINHIDGSTNSFPNKELTNKQILRCLDVEGLRHHSEDLKKQKLSEDDFLATVMGHIDSHLPLLVMGSVSKVTDEGTLEDYDAGHAVCILGYKVDSDSVVYVHDDRLGPYARAKLVKLKKYDPNASAEDWALGLQRMIEDTDQWMEPHELIVPEFLAMPTDTKARLPFFYAHYTGQKIASAFAGLVSPLAVSSTEPKIQAQTFEEITYAVKLRSISEIRQEIRTQIAPAEYLDLSTGASFQIGADDLDSWQRDKITFLTSSFARLQWEVQFFYGSVEAFRVFIDASDIPQGNAVSFIYVDNIFLSTPLLTIFATHGSYVEERAAPVHFYQSFLARLRDREETLEEYLDDTYGPLRAPIKLKEQEFLDGKISTNPTRQVLRDPQRKKLAELHGRFAEEKVIYLIWAVAHDGALLIGEEIYLEIGGVEEPCGHPSITKFRPARIAGELWKVDGGWVINPMSGRYSGDYDEAIKFMDNSLEKFRLFFPYDTFDLETLPPKSRHLASVAWNAGIKVNG</sequence>
<dbReference type="PATRIC" id="fig|251703.9.peg.6275"/>
<comment type="caution">
    <text evidence="1">The sequence shown here is derived from an EMBL/GenBank/DDBJ whole genome shotgun (WGS) entry which is preliminary data.</text>
</comment>
<protein>
    <submittedName>
        <fullName evidence="1">Conjugal transfer protein</fullName>
    </submittedName>
</protein>
<proteinExistence type="predicted"/>
<evidence type="ECO:0000313" key="1">
    <source>
        <dbReference type="EMBL" id="KPZ24959.1"/>
    </source>
</evidence>
<dbReference type="AlphaFoldDB" id="A0A0Q0FD26"/>
<evidence type="ECO:0000313" key="2">
    <source>
        <dbReference type="Proteomes" id="UP000050317"/>
    </source>
</evidence>
<dbReference type="Proteomes" id="UP000050317">
    <property type="component" value="Unassembled WGS sequence"/>
</dbReference>
<name>A0A0Q0FD26_9PSED</name>
<dbReference type="EMBL" id="LJRR01000037">
    <property type="protein sequence ID" value="KPZ24959.1"/>
    <property type="molecule type" value="Genomic_DNA"/>
</dbReference>
<reference evidence="1 2" key="1">
    <citation type="submission" date="2015-09" db="EMBL/GenBank/DDBJ databases">
        <title>Genome announcement of multiple Pseudomonas syringae strains.</title>
        <authorList>
            <person name="Thakur S."/>
            <person name="Wang P.W."/>
            <person name="Gong Y."/>
            <person name="Weir B.S."/>
            <person name="Guttman D.S."/>
        </authorList>
    </citation>
    <scope>NUCLEOTIDE SEQUENCE [LARGE SCALE GENOMIC DNA]</scope>
    <source>
        <strain evidence="1 2">ICMP3963</strain>
    </source>
</reference>